<dbReference type="SUPFAM" id="SSF53613">
    <property type="entry name" value="Ribokinase-like"/>
    <property type="match status" value="1"/>
</dbReference>
<evidence type="ECO:0000256" key="6">
    <source>
        <dbReference type="ARBA" id="ARBA00022741"/>
    </source>
</evidence>
<dbReference type="Proteomes" id="UP001595693">
    <property type="component" value="Unassembled WGS sequence"/>
</dbReference>
<comment type="similarity">
    <text evidence="17">Belongs to the NnrD/CARKD family.</text>
</comment>
<feature type="binding site" evidence="17">
    <location>
        <position position="394"/>
    </location>
    <ligand>
        <name>(6S)-NADPHX</name>
        <dbReference type="ChEBI" id="CHEBI:64076"/>
    </ligand>
</feature>
<evidence type="ECO:0000256" key="2">
    <source>
        <dbReference type="ARBA" id="ARBA00000909"/>
    </source>
</evidence>
<dbReference type="PANTHER" id="PTHR12592">
    <property type="entry name" value="ATP-DEPENDENT (S)-NAD(P)H-HYDRATE DEHYDRATASE FAMILY MEMBER"/>
    <property type="match status" value="1"/>
</dbReference>
<evidence type="ECO:0000259" key="21">
    <source>
        <dbReference type="PROSITE" id="PS51385"/>
    </source>
</evidence>
<keyword evidence="12 17" id="KW-0456">Lyase</keyword>
<dbReference type="HAMAP" id="MF_01965">
    <property type="entry name" value="NADHX_dehydratase"/>
    <property type="match status" value="1"/>
</dbReference>
<comment type="catalytic activity">
    <reaction evidence="15 17 19">
        <text>(6S)-NADHX + ADP = AMP + phosphate + NADH + H(+)</text>
        <dbReference type="Rhea" id="RHEA:32223"/>
        <dbReference type="ChEBI" id="CHEBI:15378"/>
        <dbReference type="ChEBI" id="CHEBI:43474"/>
        <dbReference type="ChEBI" id="CHEBI:57945"/>
        <dbReference type="ChEBI" id="CHEBI:64074"/>
        <dbReference type="ChEBI" id="CHEBI:456215"/>
        <dbReference type="ChEBI" id="CHEBI:456216"/>
        <dbReference type="EC" id="4.2.1.136"/>
    </reaction>
</comment>
<feature type="binding site" evidence="18">
    <location>
        <position position="65"/>
    </location>
    <ligand>
        <name>K(+)</name>
        <dbReference type="ChEBI" id="CHEBI:29103"/>
    </ligand>
</feature>
<dbReference type="Pfam" id="PF03853">
    <property type="entry name" value="YjeF_N"/>
    <property type="match status" value="1"/>
</dbReference>
<feature type="domain" description="YjeF N-terminal" evidence="21">
    <location>
        <begin position="18"/>
        <end position="241"/>
    </location>
</feature>
<feature type="binding site" evidence="18">
    <location>
        <begin position="64"/>
        <end position="68"/>
    </location>
    <ligand>
        <name>(6S)-NADPHX</name>
        <dbReference type="ChEBI" id="CHEBI:64076"/>
    </ligand>
</feature>
<evidence type="ECO:0000256" key="15">
    <source>
        <dbReference type="ARBA" id="ARBA00048238"/>
    </source>
</evidence>
<dbReference type="InterPro" id="IPR004443">
    <property type="entry name" value="YjeF_N_dom"/>
</dbReference>
<protein>
    <recommendedName>
        <fullName evidence="19">Bifunctional NAD(P)H-hydrate repair enzyme</fullName>
    </recommendedName>
    <alternativeName>
        <fullName evidence="19">Nicotinamide nucleotide repair protein</fullName>
    </alternativeName>
    <domain>
        <recommendedName>
            <fullName evidence="19">ADP-dependent (S)-NAD(P)H-hydrate dehydratase</fullName>
            <ecNumber evidence="19">4.2.1.136</ecNumber>
        </recommendedName>
        <alternativeName>
            <fullName evidence="19">ADP-dependent NAD(P)HX dehydratase</fullName>
        </alternativeName>
    </domain>
    <domain>
        <recommendedName>
            <fullName evidence="19">NAD(P)H-hydrate epimerase</fullName>
            <ecNumber evidence="19">5.1.99.6</ecNumber>
        </recommendedName>
    </domain>
</protein>
<dbReference type="InterPro" id="IPR000631">
    <property type="entry name" value="CARKD"/>
</dbReference>
<proteinExistence type="inferred from homology"/>
<evidence type="ECO:0000256" key="16">
    <source>
        <dbReference type="ARBA" id="ARBA00049209"/>
    </source>
</evidence>
<evidence type="ECO:0000256" key="5">
    <source>
        <dbReference type="ARBA" id="ARBA00022723"/>
    </source>
</evidence>
<evidence type="ECO:0000256" key="19">
    <source>
        <dbReference type="PIRNR" id="PIRNR017184"/>
    </source>
</evidence>
<dbReference type="SUPFAM" id="SSF64153">
    <property type="entry name" value="YjeF N-terminal domain-like"/>
    <property type="match status" value="1"/>
</dbReference>
<comment type="catalytic activity">
    <reaction evidence="2 18 19">
        <text>(6R)-NADPHX = (6S)-NADPHX</text>
        <dbReference type="Rhea" id="RHEA:32227"/>
        <dbReference type="ChEBI" id="CHEBI:64076"/>
        <dbReference type="ChEBI" id="CHEBI:64077"/>
        <dbReference type="EC" id="5.1.99.6"/>
    </reaction>
</comment>
<evidence type="ECO:0000256" key="10">
    <source>
        <dbReference type="ARBA" id="ARBA00023027"/>
    </source>
</evidence>
<feature type="binding site" evidence="18">
    <location>
        <position position="128"/>
    </location>
    <ligand>
        <name>K(+)</name>
        <dbReference type="ChEBI" id="CHEBI:29103"/>
    </ligand>
</feature>
<comment type="caution">
    <text evidence="18">Lacks conserved residue(s) required for the propagation of feature annotation.</text>
</comment>
<feature type="binding site" evidence="17">
    <location>
        <position position="285"/>
    </location>
    <ligand>
        <name>(6S)-NADPHX</name>
        <dbReference type="ChEBI" id="CHEBI:64076"/>
    </ligand>
</feature>
<evidence type="ECO:0000256" key="9">
    <source>
        <dbReference type="ARBA" id="ARBA00022958"/>
    </source>
</evidence>
<keyword evidence="5 18" id="KW-0479">Metal-binding</keyword>
<comment type="function">
    <text evidence="17">Catalyzes the dehydration of the S-form of NAD(P)HX at the expense of ADP, which is converted to AMP. Together with NAD(P)HX epimerase, which catalyzes the epimerization of the S- and R-forms, the enzyme allows the repair of both epimers of NAD(P)HX, a damaged form of NAD(P)H that is a result of enzymatic or heat-dependent hydration.</text>
</comment>
<dbReference type="NCBIfam" id="TIGR00196">
    <property type="entry name" value="yjeF_cterm"/>
    <property type="match status" value="1"/>
</dbReference>
<evidence type="ECO:0000256" key="14">
    <source>
        <dbReference type="ARBA" id="ARBA00025153"/>
    </source>
</evidence>
<dbReference type="PIRSF" id="PIRSF017184">
    <property type="entry name" value="Nnr"/>
    <property type="match status" value="1"/>
</dbReference>
<feature type="binding site" evidence="18">
    <location>
        <position position="171"/>
    </location>
    <ligand>
        <name>K(+)</name>
        <dbReference type="ChEBI" id="CHEBI:29103"/>
    </ligand>
</feature>
<organism evidence="22 23">
    <name type="scientific">Acidovorax facilis</name>
    <dbReference type="NCBI Taxonomy" id="12917"/>
    <lineage>
        <taxon>Bacteria</taxon>
        <taxon>Pseudomonadati</taxon>
        <taxon>Pseudomonadota</taxon>
        <taxon>Betaproteobacteria</taxon>
        <taxon>Burkholderiales</taxon>
        <taxon>Comamonadaceae</taxon>
        <taxon>Acidovorax</taxon>
    </lineage>
</organism>
<dbReference type="PROSITE" id="PS01050">
    <property type="entry name" value="YJEF_C_2"/>
    <property type="match status" value="1"/>
</dbReference>
<name>A0ABV8D8D7_9BURK</name>
<keyword evidence="9 18" id="KW-0630">Potassium</keyword>
<gene>
    <name evidence="17" type="primary">nnrD</name>
    <name evidence="18" type="synonym">nnrE</name>
    <name evidence="22" type="ORF">ACFOW3_07030</name>
</gene>
<comment type="catalytic activity">
    <reaction evidence="16 17 19">
        <text>(6S)-NADPHX + ADP = AMP + phosphate + NADPH + H(+)</text>
        <dbReference type="Rhea" id="RHEA:32235"/>
        <dbReference type="ChEBI" id="CHEBI:15378"/>
        <dbReference type="ChEBI" id="CHEBI:43474"/>
        <dbReference type="ChEBI" id="CHEBI:57783"/>
        <dbReference type="ChEBI" id="CHEBI:64076"/>
        <dbReference type="ChEBI" id="CHEBI:456215"/>
        <dbReference type="ChEBI" id="CHEBI:456216"/>
        <dbReference type="EC" id="4.2.1.136"/>
    </reaction>
</comment>
<evidence type="ECO:0000256" key="12">
    <source>
        <dbReference type="ARBA" id="ARBA00023239"/>
    </source>
</evidence>
<dbReference type="RefSeq" id="WP_377806987.1">
    <property type="nucleotide sequence ID" value="NZ_JBHSAJ010000016.1"/>
</dbReference>
<dbReference type="PROSITE" id="PS51383">
    <property type="entry name" value="YJEF_C_3"/>
    <property type="match status" value="1"/>
</dbReference>
<reference evidence="23" key="1">
    <citation type="journal article" date="2019" name="Int. J. Syst. Evol. Microbiol.">
        <title>The Global Catalogue of Microorganisms (GCM) 10K type strain sequencing project: providing services to taxonomists for standard genome sequencing and annotation.</title>
        <authorList>
            <consortium name="The Broad Institute Genomics Platform"/>
            <consortium name="The Broad Institute Genome Sequencing Center for Infectious Disease"/>
            <person name="Wu L."/>
            <person name="Ma J."/>
        </authorList>
    </citation>
    <scope>NUCLEOTIDE SEQUENCE [LARGE SCALE GENOMIC DNA]</scope>
    <source>
        <strain evidence="23">CCUG 2113</strain>
    </source>
</reference>
<dbReference type="EMBL" id="JBHSAJ010000016">
    <property type="protein sequence ID" value="MFC3934374.1"/>
    <property type="molecule type" value="Genomic_DNA"/>
</dbReference>
<feature type="domain" description="YjeF C-terminal" evidence="20">
    <location>
        <begin position="244"/>
        <end position="513"/>
    </location>
</feature>
<evidence type="ECO:0000256" key="1">
    <source>
        <dbReference type="ARBA" id="ARBA00000013"/>
    </source>
</evidence>
<feature type="binding site" evidence="17">
    <location>
        <position position="460"/>
    </location>
    <ligand>
        <name>AMP</name>
        <dbReference type="ChEBI" id="CHEBI:456215"/>
    </ligand>
</feature>
<evidence type="ECO:0000313" key="23">
    <source>
        <dbReference type="Proteomes" id="UP001595693"/>
    </source>
</evidence>
<sequence length="513" mass="52666">MHRITAHQPYPLFNTAATRRLENAAAAALPPHTLMQRAGLAVAQLAQAMAPHARTVWIACGPGNNGGDGLEAAMHLQRSGRKVVVTWLGQPDTAPADAKASWQRARDACVVWADTAPGDLGANDLCIDALLGIGVSSSPHSPARTPDARLQACLQALHRSPAPVLAVDLPSGLDADTGQFAAGLAPDTPTHQHYHLHHQAPPPRHTLSLLTLKPGLFTAAGRDAAGQVWLDDLGVEPGYEPPNAWLSGPALPAPRAHASHKGSYGDVAVVGGEGLAARGMGMAGAALLAASAALHSGAGRVLVALLDNGQQQLDPQQPELMFRRFDALALEQLTVVCGCGGGQAIARVLPEVITRAARLVLDADALNTIATQAALHALVVARGQHGQATVLTPHPLEAARLLGLTTAEVQANRLGAAQQLANQFNCVAVLKGSGTVVAAPDRVPAINPTGNARLATAGTGDVLAGMVGAHLAAGASALRAASEAVYQHGQAADDWPARQALTASVLARRVGGR</sequence>
<dbReference type="InterPro" id="IPR029056">
    <property type="entry name" value="Ribokinase-like"/>
</dbReference>
<feature type="binding site" evidence="17">
    <location>
        <begin position="431"/>
        <end position="435"/>
    </location>
    <ligand>
        <name>AMP</name>
        <dbReference type="ChEBI" id="CHEBI:456215"/>
    </ligand>
</feature>
<comment type="function">
    <text evidence="18">Catalyzes the epimerization of the S- and R-forms of NAD(P)HX, a damaged form of NAD(P)H that is a result of enzymatic or heat-dependent hydration. This is a prerequisite for the S-specific NAD(P)H-hydrate dehydratase to allow the repair of both epimers of NAD(P)HX.</text>
</comment>
<comment type="catalytic activity">
    <reaction evidence="1 18 19">
        <text>(6R)-NADHX = (6S)-NADHX</text>
        <dbReference type="Rhea" id="RHEA:32215"/>
        <dbReference type="ChEBI" id="CHEBI:64074"/>
        <dbReference type="ChEBI" id="CHEBI:64075"/>
        <dbReference type="EC" id="5.1.99.6"/>
    </reaction>
</comment>
<dbReference type="Gene3D" id="3.40.1190.20">
    <property type="match status" value="1"/>
</dbReference>
<dbReference type="InterPro" id="IPR036652">
    <property type="entry name" value="YjeF_N_dom_sf"/>
</dbReference>
<comment type="function">
    <text evidence="14 19">Bifunctional enzyme that catalyzes the epimerization of the S- and R-forms of NAD(P)HX and the dehydration of the S-form of NAD(P)HX at the expense of ADP, which is converted to AMP. This allows the repair of both epimers of NAD(P)HX, a damaged form of NAD(P)H that is a result of enzymatic or heat-dependent hydration.</text>
</comment>
<keyword evidence="23" id="KW-1185">Reference proteome</keyword>
<dbReference type="EC" id="5.1.99.6" evidence="19"/>
<evidence type="ECO:0000256" key="17">
    <source>
        <dbReference type="HAMAP-Rule" id="MF_01965"/>
    </source>
</evidence>
<dbReference type="CDD" id="cd01171">
    <property type="entry name" value="YXKO-related"/>
    <property type="match status" value="1"/>
</dbReference>
<dbReference type="PANTHER" id="PTHR12592:SF0">
    <property type="entry name" value="ATP-DEPENDENT (S)-NAD(P)H-HYDRATE DEHYDRATASE"/>
    <property type="match status" value="1"/>
</dbReference>
<comment type="subunit">
    <text evidence="17">Homotetramer.</text>
</comment>
<accession>A0ABV8D8D7</accession>
<comment type="caution">
    <text evidence="22">The sequence shown here is derived from an EMBL/GenBank/DDBJ whole genome shotgun (WGS) entry which is preliminary data.</text>
</comment>
<comment type="cofactor">
    <cofactor evidence="18 19">
        <name>K(+)</name>
        <dbReference type="ChEBI" id="CHEBI:29103"/>
    </cofactor>
    <text evidence="18 19">Binds 1 potassium ion per subunit.</text>
</comment>
<dbReference type="Pfam" id="PF01256">
    <property type="entry name" value="Carb_kinase"/>
    <property type="match status" value="1"/>
</dbReference>
<feature type="binding site" evidence="18">
    <location>
        <position position="168"/>
    </location>
    <ligand>
        <name>(6S)-NADPHX</name>
        <dbReference type="ChEBI" id="CHEBI:64076"/>
    </ligand>
</feature>
<keyword evidence="13" id="KW-0511">Multifunctional enzyme</keyword>
<keyword evidence="6 17" id="KW-0547">Nucleotide-binding</keyword>
<evidence type="ECO:0000256" key="18">
    <source>
        <dbReference type="HAMAP-Rule" id="MF_01966"/>
    </source>
</evidence>
<keyword evidence="11 18" id="KW-0413">Isomerase</keyword>
<comment type="similarity">
    <text evidence="18">Belongs to the NnrE/AIBP family.</text>
</comment>
<evidence type="ECO:0000259" key="20">
    <source>
        <dbReference type="PROSITE" id="PS51383"/>
    </source>
</evidence>
<dbReference type="InterPro" id="IPR030677">
    <property type="entry name" value="Nnr"/>
</dbReference>
<dbReference type="EC" id="4.2.1.136" evidence="19"/>
<keyword evidence="7 17" id="KW-0067">ATP-binding</keyword>
<comment type="similarity">
    <text evidence="3 19">In the N-terminal section; belongs to the NnrE/AIBP family.</text>
</comment>
<keyword evidence="10 17" id="KW-0520">NAD</keyword>
<dbReference type="PROSITE" id="PS51385">
    <property type="entry name" value="YJEF_N"/>
    <property type="match status" value="1"/>
</dbReference>
<feature type="binding site" evidence="17">
    <location>
        <position position="461"/>
    </location>
    <ligand>
        <name>(6S)-NADPHX</name>
        <dbReference type="ChEBI" id="CHEBI:64076"/>
    </ligand>
</feature>
<dbReference type="HAMAP" id="MF_01966">
    <property type="entry name" value="NADHX_epimerase"/>
    <property type="match status" value="1"/>
</dbReference>
<evidence type="ECO:0000256" key="4">
    <source>
        <dbReference type="ARBA" id="ARBA00009524"/>
    </source>
</evidence>
<feature type="binding site" evidence="17">
    <location>
        <position position="340"/>
    </location>
    <ligand>
        <name>(6S)-NADPHX</name>
        <dbReference type="ChEBI" id="CHEBI:64076"/>
    </ligand>
</feature>
<keyword evidence="8 17" id="KW-0521">NADP</keyword>
<dbReference type="Gene3D" id="3.40.50.10260">
    <property type="entry name" value="YjeF N-terminal domain"/>
    <property type="match status" value="1"/>
</dbReference>
<comment type="similarity">
    <text evidence="4 19">In the C-terminal section; belongs to the NnrD/CARKD family.</text>
</comment>
<evidence type="ECO:0000256" key="13">
    <source>
        <dbReference type="ARBA" id="ARBA00023268"/>
    </source>
</evidence>
<evidence type="ECO:0000256" key="11">
    <source>
        <dbReference type="ARBA" id="ARBA00023235"/>
    </source>
</evidence>
<dbReference type="NCBIfam" id="TIGR00197">
    <property type="entry name" value="yjeF_nterm"/>
    <property type="match status" value="1"/>
</dbReference>
<evidence type="ECO:0000256" key="8">
    <source>
        <dbReference type="ARBA" id="ARBA00022857"/>
    </source>
</evidence>
<evidence type="ECO:0000313" key="22">
    <source>
        <dbReference type="EMBL" id="MFC3934374.1"/>
    </source>
</evidence>
<dbReference type="InterPro" id="IPR017953">
    <property type="entry name" value="Carbohydrate_kinase_pred_CS"/>
</dbReference>
<comment type="cofactor">
    <cofactor evidence="17">
        <name>Mg(2+)</name>
        <dbReference type="ChEBI" id="CHEBI:18420"/>
    </cofactor>
</comment>
<evidence type="ECO:0000256" key="7">
    <source>
        <dbReference type="ARBA" id="ARBA00022840"/>
    </source>
</evidence>
<evidence type="ECO:0000256" key="3">
    <source>
        <dbReference type="ARBA" id="ARBA00006001"/>
    </source>
</evidence>